<reference evidence="2" key="1">
    <citation type="submission" date="2022-08" db="EMBL/GenBank/DDBJ databases">
        <title>Novel Bdellovibrio Species Isolated from Svalbard: Designation Bdellovibrio svalbardensis.</title>
        <authorList>
            <person name="Mitchell R.J."/>
            <person name="Choi S.Y."/>
        </authorList>
    </citation>
    <scope>NUCLEOTIDE SEQUENCE</scope>
    <source>
        <strain evidence="2">PAP01</strain>
    </source>
</reference>
<evidence type="ECO:0000313" key="3">
    <source>
        <dbReference type="Proteomes" id="UP001152321"/>
    </source>
</evidence>
<organism evidence="2 3">
    <name type="scientific">Bdellovibrio svalbardensis</name>
    <dbReference type="NCBI Taxonomy" id="2972972"/>
    <lineage>
        <taxon>Bacteria</taxon>
        <taxon>Pseudomonadati</taxon>
        <taxon>Bdellovibrionota</taxon>
        <taxon>Bdellovibrionia</taxon>
        <taxon>Bdellovibrionales</taxon>
        <taxon>Pseudobdellovibrionaceae</taxon>
        <taxon>Bdellovibrio</taxon>
    </lineage>
</organism>
<name>A0ABT6DJV0_9BACT</name>
<feature type="domain" description="2Fe-2S ferredoxin-type" evidence="1">
    <location>
        <begin position="1"/>
        <end position="74"/>
    </location>
</feature>
<gene>
    <name evidence="2" type="ORF">NWE73_12305</name>
</gene>
<protein>
    <submittedName>
        <fullName evidence="2">(2Fe-2S)-binding protein</fullName>
    </submittedName>
</protein>
<proteinExistence type="predicted"/>
<evidence type="ECO:0000259" key="1">
    <source>
        <dbReference type="PROSITE" id="PS51085"/>
    </source>
</evidence>
<evidence type="ECO:0000313" key="2">
    <source>
        <dbReference type="EMBL" id="MDG0817154.1"/>
    </source>
</evidence>
<accession>A0ABT6DJV0</accession>
<dbReference type="InterPro" id="IPR012675">
    <property type="entry name" value="Beta-grasp_dom_sf"/>
</dbReference>
<dbReference type="Proteomes" id="UP001152321">
    <property type="component" value="Unassembled WGS sequence"/>
</dbReference>
<sequence length="74" mass="7917">MQALLDAGLPVASSCSGDGVCAKCKIQVIEGMRNISPENATESFLRESKGLPGDQRISCQVQVLGDITIDTTYW</sequence>
<dbReference type="Pfam" id="PF00111">
    <property type="entry name" value="Fer2"/>
    <property type="match status" value="1"/>
</dbReference>
<comment type="caution">
    <text evidence="2">The sequence shown here is derived from an EMBL/GenBank/DDBJ whole genome shotgun (WGS) entry which is preliminary data.</text>
</comment>
<dbReference type="EMBL" id="JANRMI010000003">
    <property type="protein sequence ID" value="MDG0817154.1"/>
    <property type="molecule type" value="Genomic_DNA"/>
</dbReference>
<dbReference type="InterPro" id="IPR036010">
    <property type="entry name" value="2Fe-2S_ferredoxin-like_sf"/>
</dbReference>
<dbReference type="Gene3D" id="3.10.20.30">
    <property type="match status" value="1"/>
</dbReference>
<dbReference type="InterPro" id="IPR001041">
    <property type="entry name" value="2Fe-2S_ferredoxin-type"/>
</dbReference>
<keyword evidence="3" id="KW-1185">Reference proteome</keyword>
<dbReference type="SUPFAM" id="SSF54292">
    <property type="entry name" value="2Fe-2S ferredoxin-like"/>
    <property type="match status" value="1"/>
</dbReference>
<dbReference type="CDD" id="cd00207">
    <property type="entry name" value="fer2"/>
    <property type="match status" value="1"/>
</dbReference>
<dbReference type="PROSITE" id="PS51085">
    <property type="entry name" value="2FE2S_FER_2"/>
    <property type="match status" value="1"/>
</dbReference>